<evidence type="ECO:0000256" key="6">
    <source>
        <dbReference type="ARBA" id="ARBA00022692"/>
    </source>
</evidence>
<reference evidence="10 11" key="1">
    <citation type="submission" date="2018-08" db="EMBL/GenBank/DDBJ databases">
        <title>A genome reference for cultivated species of the human gut microbiota.</title>
        <authorList>
            <person name="Zou Y."/>
            <person name="Xue W."/>
            <person name="Luo G."/>
        </authorList>
    </citation>
    <scope>NUCLEOTIDE SEQUENCE [LARGE SCALE GENOMIC DNA]</scope>
    <source>
        <strain evidence="10 11">AF14-18</strain>
    </source>
</reference>
<sequence>MDITWLDIWKFHGAALLAGCVIDWIIGDPIWLPHPVRLMGTMIAGTESRLRKWTEGTGRKGQSRAGVILAVFMCIIWWCVPWAIVHGAEHLWLSGAWAVLLLAEGFLCSLMLAARGLYTESMKVCRSLEEGSTEEARYNVSMIVGRDTAALDEGGIARAAVETVAENASDGVIAPFLFMALLGPAGGTLYKAVNTMDSMVGYKNDRYMYFGRCAARLDDLLNLAPARLTGILMVLGAWVLPGMDGAHAFKVFLRDRKRHASPNSAHGEAACAGALHLRLAGDAWYFGTLHKKPYIGDDDRQIQPADIRRANRLMFFAEGMMVLGLAVLIMIL</sequence>
<proteinExistence type="inferred from homology"/>
<evidence type="ECO:0000256" key="8">
    <source>
        <dbReference type="ARBA" id="ARBA00023136"/>
    </source>
</evidence>
<evidence type="ECO:0000313" key="11">
    <source>
        <dbReference type="Proteomes" id="UP000284543"/>
    </source>
</evidence>
<dbReference type="EMBL" id="QRZM01000011">
    <property type="protein sequence ID" value="RGV73097.1"/>
    <property type="molecule type" value="Genomic_DNA"/>
</dbReference>
<comment type="caution">
    <text evidence="10">The sequence shown here is derived from an EMBL/GenBank/DDBJ whole genome shotgun (WGS) entry which is preliminary data.</text>
</comment>
<comment type="similarity">
    <text evidence="3 9">Belongs to the CobD/CbiB family.</text>
</comment>
<dbReference type="InterPro" id="IPR004485">
    <property type="entry name" value="Cobalamin_biosynth_CobD/CbiB"/>
</dbReference>
<feature type="transmembrane region" description="Helical" evidence="9">
    <location>
        <begin position="91"/>
        <end position="113"/>
    </location>
</feature>
<dbReference type="KEGG" id="cbol:CGC65_12865"/>
<evidence type="ECO:0000256" key="5">
    <source>
        <dbReference type="ARBA" id="ARBA00022573"/>
    </source>
</evidence>
<comment type="pathway">
    <text evidence="2 9">Cofactor biosynthesis; adenosylcobalamin biosynthesis.</text>
</comment>
<evidence type="ECO:0000313" key="10">
    <source>
        <dbReference type="EMBL" id="RGV73097.1"/>
    </source>
</evidence>
<keyword evidence="7 9" id="KW-1133">Transmembrane helix</keyword>
<evidence type="ECO:0000256" key="2">
    <source>
        <dbReference type="ARBA" id="ARBA00004953"/>
    </source>
</evidence>
<dbReference type="UniPathway" id="UPA00148"/>
<keyword evidence="4 9" id="KW-1003">Cell membrane</keyword>
<comment type="subcellular location">
    <subcellularLocation>
        <location evidence="1 9">Cell membrane</location>
        <topology evidence="1 9">Multi-pass membrane protein</topology>
    </subcellularLocation>
</comment>
<comment type="function">
    <text evidence="9">Converts cobyric acid to cobinamide by the addition of aminopropanol on the F carboxylic group.</text>
</comment>
<dbReference type="GO" id="GO:0009236">
    <property type="term" value="P:cobalamin biosynthetic process"/>
    <property type="evidence" value="ECO:0007669"/>
    <property type="project" value="UniProtKB-UniRule"/>
</dbReference>
<protein>
    <recommendedName>
        <fullName evidence="9">Cobalamin biosynthesis protein CobD</fullName>
    </recommendedName>
</protein>
<accession>A0A412YZL1</accession>
<organism evidence="10 11">
    <name type="scientific">Enterocloster bolteae</name>
    <dbReference type="NCBI Taxonomy" id="208479"/>
    <lineage>
        <taxon>Bacteria</taxon>
        <taxon>Bacillati</taxon>
        <taxon>Bacillota</taxon>
        <taxon>Clostridia</taxon>
        <taxon>Lachnospirales</taxon>
        <taxon>Lachnospiraceae</taxon>
        <taxon>Enterocloster</taxon>
    </lineage>
</organism>
<dbReference type="GO" id="GO:0015420">
    <property type="term" value="F:ABC-type vitamin B12 transporter activity"/>
    <property type="evidence" value="ECO:0007669"/>
    <property type="project" value="UniProtKB-UniRule"/>
</dbReference>
<evidence type="ECO:0000256" key="9">
    <source>
        <dbReference type="HAMAP-Rule" id="MF_00024"/>
    </source>
</evidence>
<feature type="transmembrane region" description="Helical" evidence="9">
    <location>
        <begin position="65"/>
        <end position="85"/>
    </location>
</feature>
<evidence type="ECO:0000256" key="3">
    <source>
        <dbReference type="ARBA" id="ARBA00006263"/>
    </source>
</evidence>
<evidence type="ECO:0000256" key="4">
    <source>
        <dbReference type="ARBA" id="ARBA00022475"/>
    </source>
</evidence>
<dbReference type="GO" id="GO:0048472">
    <property type="term" value="F:threonine-phosphate decarboxylase activity"/>
    <property type="evidence" value="ECO:0007669"/>
    <property type="project" value="InterPro"/>
</dbReference>
<gene>
    <name evidence="9 10" type="primary">cobD</name>
    <name evidence="10" type="ORF">DWW02_22065</name>
</gene>
<keyword evidence="8 9" id="KW-0472">Membrane</keyword>
<dbReference type="PANTHER" id="PTHR34308">
    <property type="entry name" value="COBALAMIN BIOSYNTHESIS PROTEIN CBIB"/>
    <property type="match status" value="1"/>
</dbReference>
<keyword evidence="6 9" id="KW-0812">Transmembrane</keyword>
<dbReference type="Pfam" id="PF03186">
    <property type="entry name" value="CobD_Cbib"/>
    <property type="match status" value="1"/>
</dbReference>
<dbReference type="GO" id="GO:0005886">
    <property type="term" value="C:plasma membrane"/>
    <property type="evidence" value="ECO:0007669"/>
    <property type="project" value="UniProtKB-SubCell"/>
</dbReference>
<evidence type="ECO:0000256" key="7">
    <source>
        <dbReference type="ARBA" id="ARBA00022989"/>
    </source>
</evidence>
<dbReference type="AlphaFoldDB" id="A0A412YZL1"/>
<feature type="transmembrane region" description="Helical" evidence="9">
    <location>
        <begin position="313"/>
        <end position="331"/>
    </location>
</feature>
<dbReference type="PANTHER" id="PTHR34308:SF1">
    <property type="entry name" value="COBALAMIN BIOSYNTHESIS PROTEIN CBIB"/>
    <property type="match status" value="1"/>
</dbReference>
<evidence type="ECO:0000256" key="1">
    <source>
        <dbReference type="ARBA" id="ARBA00004651"/>
    </source>
</evidence>
<name>A0A412YZL1_9FIRM</name>
<keyword evidence="5 9" id="KW-0169">Cobalamin biosynthesis</keyword>
<dbReference type="HAMAP" id="MF_00024">
    <property type="entry name" value="CobD_CbiB"/>
    <property type="match status" value="1"/>
</dbReference>
<dbReference type="NCBIfam" id="TIGR00380">
    <property type="entry name" value="cobal_cbiB"/>
    <property type="match status" value="1"/>
</dbReference>
<dbReference type="Proteomes" id="UP000284543">
    <property type="component" value="Unassembled WGS sequence"/>
</dbReference>
<comment type="caution">
    <text evidence="9">Lacks conserved residue(s) required for the propagation of feature annotation.</text>
</comment>
<dbReference type="RefSeq" id="WP_002567289.1">
    <property type="nucleotide sequence ID" value="NZ_CABKUK010000001.1"/>
</dbReference>